<sequence>MKPAVWAALLLCACTSNFGDREHQFLRYSGLTKTSTALPRLSSKRTIL</sequence>
<protein>
    <submittedName>
        <fullName evidence="1">Uncharacterized protein</fullName>
    </submittedName>
</protein>
<accession>A0A0H5QCJ9</accession>
<dbReference type="Proteomes" id="UP000182715">
    <property type="component" value="Unassembled WGS sequence"/>
</dbReference>
<name>A0A0H5QCJ9_NEIMI</name>
<organism evidence="1 2">
    <name type="scientific">Neisseria meningitidis serogroup B</name>
    <dbReference type="NCBI Taxonomy" id="491"/>
    <lineage>
        <taxon>Bacteria</taxon>
        <taxon>Pseudomonadati</taxon>
        <taxon>Pseudomonadota</taxon>
        <taxon>Betaproteobacteria</taxon>
        <taxon>Neisseriales</taxon>
        <taxon>Neisseriaceae</taxon>
        <taxon>Neisseria</taxon>
    </lineage>
</organism>
<evidence type="ECO:0000313" key="1">
    <source>
        <dbReference type="EMBL" id="CRY99747.1"/>
    </source>
</evidence>
<reference evidence="1 2" key="1">
    <citation type="submission" date="2014-11" db="EMBL/GenBank/DDBJ databases">
        <authorList>
            <person name="Diene M.Seydina."/>
        </authorList>
    </citation>
    <scope>NUCLEOTIDE SEQUENCE [LARGE SCALE GENOMIC DNA]</scope>
    <source>
        <strain evidence="1 2">Neisseria meningitidis CHUV</strain>
    </source>
</reference>
<proteinExistence type="predicted"/>
<evidence type="ECO:0000313" key="2">
    <source>
        <dbReference type="Proteomes" id="UP000182715"/>
    </source>
</evidence>
<dbReference type="EMBL" id="CVTF01000083">
    <property type="protein sequence ID" value="CRY99747.1"/>
    <property type="molecule type" value="Genomic_DNA"/>
</dbReference>
<dbReference type="AlphaFoldDB" id="A0A0H5QCJ9"/>